<dbReference type="EnsemblMetazoa" id="CPIJ007328-RA">
    <property type="protein sequence ID" value="CPIJ007328-PA"/>
    <property type="gene ID" value="CPIJ007328"/>
</dbReference>
<evidence type="ECO:0000313" key="1">
    <source>
        <dbReference type="EMBL" id="EDS28873.1"/>
    </source>
</evidence>
<keyword evidence="3" id="KW-1185">Reference proteome</keyword>
<evidence type="ECO:0000313" key="3">
    <source>
        <dbReference type="Proteomes" id="UP000002320"/>
    </source>
</evidence>
<dbReference type="Proteomes" id="UP000002320">
    <property type="component" value="Unassembled WGS sequence"/>
</dbReference>
<dbReference type="VEuPathDB" id="VectorBase:CPIJ007328"/>
<sequence length="36" mass="4166">MRSRRWATSWRAVTVSPCPTSWTTWSGSRCRCTNSC</sequence>
<reference evidence="2" key="2">
    <citation type="submission" date="2021-02" db="UniProtKB">
        <authorList>
            <consortium name="EnsemblMetazoa"/>
        </authorList>
    </citation>
    <scope>IDENTIFICATION</scope>
    <source>
        <strain evidence="2">JHB</strain>
    </source>
</reference>
<reference evidence="1" key="1">
    <citation type="submission" date="2007-03" db="EMBL/GenBank/DDBJ databases">
        <title>Annotation of Culex pipiens quinquefasciatus.</title>
        <authorList>
            <consortium name="The Broad Institute Genome Sequencing Platform"/>
            <person name="Atkinson P.W."/>
            <person name="Hemingway J."/>
            <person name="Christensen B.M."/>
            <person name="Higgs S."/>
            <person name="Kodira C."/>
            <person name="Hannick L."/>
            <person name="Megy K."/>
            <person name="O'Leary S."/>
            <person name="Pearson M."/>
            <person name="Haas B.J."/>
            <person name="Mauceli E."/>
            <person name="Wortman J.R."/>
            <person name="Lee N.H."/>
            <person name="Guigo R."/>
            <person name="Stanke M."/>
            <person name="Alvarado L."/>
            <person name="Amedeo P."/>
            <person name="Antoine C.H."/>
            <person name="Arensburger P."/>
            <person name="Bidwell S.L."/>
            <person name="Crawford M."/>
            <person name="Camaro F."/>
            <person name="Devon K."/>
            <person name="Engels R."/>
            <person name="Hammond M."/>
            <person name="Howarth C."/>
            <person name="Koehrsen M."/>
            <person name="Lawson D."/>
            <person name="Montgomery P."/>
            <person name="Nene V."/>
            <person name="Nusbaum C."/>
            <person name="Puiu D."/>
            <person name="Romero-Severson J."/>
            <person name="Severson D.W."/>
            <person name="Shumway M."/>
            <person name="Sisk P."/>
            <person name="Stolte C."/>
            <person name="Zeng Q."/>
            <person name="Eisenstadt E."/>
            <person name="Fraser-Liggett C."/>
            <person name="Strausberg R."/>
            <person name="Galagan J."/>
            <person name="Birren B."/>
            <person name="Collins F.H."/>
        </authorList>
    </citation>
    <scope>NUCLEOTIDE SEQUENCE [LARGE SCALE GENOMIC DNA]</scope>
    <source>
        <strain evidence="1">JHB</strain>
    </source>
</reference>
<organism>
    <name type="scientific">Culex quinquefasciatus</name>
    <name type="common">Southern house mosquito</name>
    <name type="synonym">Culex pungens</name>
    <dbReference type="NCBI Taxonomy" id="7176"/>
    <lineage>
        <taxon>Eukaryota</taxon>
        <taxon>Metazoa</taxon>
        <taxon>Ecdysozoa</taxon>
        <taxon>Arthropoda</taxon>
        <taxon>Hexapoda</taxon>
        <taxon>Insecta</taxon>
        <taxon>Pterygota</taxon>
        <taxon>Neoptera</taxon>
        <taxon>Endopterygota</taxon>
        <taxon>Diptera</taxon>
        <taxon>Nematocera</taxon>
        <taxon>Culicoidea</taxon>
        <taxon>Culicidae</taxon>
        <taxon>Culicinae</taxon>
        <taxon>Culicini</taxon>
        <taxon>Culex</taxon>
        <taxon>Culex</taxon>
    </lineage>
</organism>
<dbReference type="HOGENOM" id="CLU_3360217_0_0_1"/>
<gene>
    <name evidence="2" type="primary">6039014</name>
    <name evidence="1" type="ORF">CpipJ_CPIJ007328</name>
</gene>
<dbReference type="KEGG" id="cqu:CpipJ_CPIJ007328"/>
<dbReference type="InParanoid" id="B0WJ12"/>
<protein>
    <submittedName>
        <fullName evidence="1 2">Uncharacterized protein</fullName>
    </submittedName>
</protein>
<dbReference type="EMBL" id="DS231954">
    <property type="protein sequence ID" value="EDS28873.1"/>
    <property type="molecule type" value="Genomic_DNA"/>
</dbReference>
<dbReference type="AlphaFoldDB" id="B0WJ12"/>
<accession>B0WJ12</accession>
<proteinExistence type="predicted"/>
<name>B0WJ12_CULQU</name>
<evidence type="ECO:0000313" key="2">
    <source>
        <dbReference type="EnsemblMetazoa" id="CPIJ007328-PA"/>
    </source>
</evidence>